<proteinExistence type="predicted"/>
<dbReference type="AlphaFoldDB" id="A0A0U2QNV1"/>
<dbReference type="EMBL" id="CP013650">
    <property type="protein sequence ID" value="ALS99307.1"/>
    <property type="molecule type" value="Genomic_DNA"/>
</dbReference>
<reference evidence="1 2" key="1">
    <citation type="submission" date="2015-12" db="EMBL/GenBank/DDBJ databases">
        <title>Complete genome of Lacimicrobium alkaliphilum KCTC 32984.</title>
        <authorList>
            <person name="Kim S.-G."/>
            <person name="Lee Y.-J."/>
        </authorList>
    </citation>
    <scope>NUCLEOTIDE SEQUENCE [LARGE SCALE GENOMIC DNA]</scope>
    <source>
        <strain evidence="1 2">YelD216</strain>
    </source>
</reference>
<sequence length="109" mass="12649">MTEKPFLLSGRNTIIHKLRKFDLLVLNGDDMPAILVTYKGIKQYEGKLPENKREAKMMDMELIDVTLSDFFGEEKILLFIQTLNGKEYKIDYSKADSKYFITLHQGSII</sequence>
<accession>A0A0U2QNV1</accession>
<dbReference type="RefSeq" id="WP_062481425.1">
    <property type="nucleotide sequence ID" value="NZ_CP013650.1"/>
</dbReference>
<dbReference type="KEGG" id="lal:AT746_14270"/>
<evidence type="ECO:0000313" key="1">
    <source>
        <dbReference type="EMBL" id="ALS99307.1"/>
    </source>
</evidence>
<dbReference type="Proteomes" id="UP000068447">
    <property type="component" value="Chromosome"/>
</dbReference>
<protein>
    <submittedName>
        <fullName evidence="1">Uncharacterized protein</fullName>
    </submittedName>
</protein>
<keyword evidence="2" id="KW-1185">Reference proteome</keyword>
<dbReference type="OrthoDB" id="6322161at2"/>
<name>A0A0U2QNV1_9ALTE</name>
<organism evidence="1 2">
    <name type="scientific">Lacimicrobium alkaliphilum</name>
    <dbReference type="NCBI Taxonomy" id="1526571"/>
    <lineage>
        <taxon>Bacteria</taxon>
        <taxon>Pseudomonadati</taxon>
        <taxon>Pseudomonadota</taxon>
        <taxon>Gammaproteobacteria</taxon>
        <taxon>Alteromonadales</taxon>
        <taxon>Alteromonadaceae</taxon>
        <taxon>Lacimicrobium</taxon>
    </lineage>
</organism>
<evidence type="ECO:0000313" key="2">
    <source>
        <dbReference type="Proteomes" id="UP000068447"/>
    </source>
</evidence>
<gene>
    <name evidence="1" type="ORF">AT746_14270</name>
</gene>